<name>A0ACC4AZY3_POPAL</name>
<accession>A0ACC4AZY3</accession>
<proteinExistence type="predicted"/>
<sequence>MSESRFSSFQTSSTNSRSKLLQNLIKGLGICSIFDLLDAFDGPHSLLAKNSNDRDGYVRSKPPRIIEKHRITIKGTSLETVTDYSLQFIRILPGECSSYRFLNC</sequence>
<keyword evidence="2" id="KW-1185">Reference proteome</keyword>
<evidence type="ECO:0000313" key="2">
    <source>
        <dbReference type="Proteomes" id="UP000309997"/>
    </source>
</evidence>
<evidence type="ECO:0000313" key="1">
    <source>
        <dbReference type="EMBL" id="KAL3571654.1"/>
    </source>
</evidence>
<gene>
    <name evidence="1" type="ORF">D5086_025558</name>
</gene>
<dbReference type="Proteomes" id="UP000309997">
    <property type="component" value="Unassembled WGS sequence"/>
</dbReference>
<reference evidence="1 2" key="1">
    <citation type="journal article" date="2024" name="Plant Biotechnol. J.">
        <title>Genome and CRISPR/Cas9 system of a widespread forest tree (Populus alba) in the world.</title>
        <authorList>
            <person name="Liu Y.J."/>
            <person name="Jiang P.F."/>
            <person name="Han X.M."/>
            <person name="Li X.Y."/>
            <person name="Wang H.M."/>
            <person name="Wang Y.J."/>
            <person name="Wang X.X."/>
            <person name="Zeng Q.Y."/>
        </authorList>
    </citation>
    <scope>NUCLEOTIDE SEQUENCE [LARGE SCALE GENOMIC DNA]</scope>
    <source>
        <strain evidence="2">cv. PAL-ZL1</strain>
    </source>
</reference>
<protein>
    <submittedName>
        <fullName evidence="1">Uncharacterized protein</fullName>
    </submittedName>
</protein>
<dbReference type="EMBL" id="RCHU02000014">
    <property type="protein sequence ID" value="KAL3571654.1"/>
    <property type="molecule type" value="Genomic_DNA"/>
</dbReference>
<organism evidence="1 2">
    <name type="scientific">Populus alba</name>
    <name type="common">White poplar</name>
    <dbReference type="NCBI Taxonomy" id="43335"/>
    <lineage>
        <taxon>Eukaryota</taxon>
        <taxon>Viridiplantae</taxon>
        <taxon>Streptophyta</taxon>
        <taxon>Embryophyta</taxon>
        <taxon>Tracheophyta</taxon>
        <taxon>Spermatophyta</taxon>
        <taxon>Magnoliopsida</taxon>
        <taxon>eudicotyledons</taxon>
        <taxon>Gunneridae</taxon>
        <taxon>Pentapetalae</taxon>
        <taxon>rosids</taxon>
        <taxon>fabids</taxon>
        <taxon>Malpighiales</taxon>
        <taxon>Salicaceae</taxon>
        <taxon>Saliceae</taxon>
        <taxon>Populus</taxon>
    </lineage>
</organism>
<comment type="caution">
    <text evidence="1">The sequence shown here is derived from an EMBL/GenBank/DDBJ whole genome shotgun (WGS) entry which is preliminary data.</text>
</comment>